<keyword evidence="3" id="KW-0378">Hydrolase</keyword>
<proteinExistence type="predicted"/>
<reference evidence="4" key="1">
    <citation type="journal article" date="2019" name="Int. J. Syst. Evol. Microbiol.">
        <title>The Global Catalogue of Microorganisms (GCM) 10K type strain sequencing project: providing services to taxonomists for standard genome sequencing and annotation.</title>
        <authorList>
            <consortium name="The Broad Institute Genomics Platform"/>
            <consortium name="The Broad Institute Genome Sequencing Center for Infectious Disease"/>
            <person name="Wu L."/>
            <person name="Ma J."/>
        </authorList>
    </citation>
    <scope>NUCLEOTIDE SEQUENCE [LARGE SCALE GENOMIC DNA]</scope>
    <source>
        <strain evidence="4">KCTC 32255</strain>
    </source>
</reference>
<dbReference type="EMBL" id="JBHSXX010000001">
    <property type="protein sequence ID" value="MFC6868990.1"/>
    <property type="molecule type" value="Genomic_DNA"/>
</dbReference>
<dbReference type="Gene3D" id="3.90.850.10">
    <property type="entry name" value="Fumarylacetoacetase-like, C-terminal domain"/>
    <property type="match status" value="1"/>
</dbReference>
<dbReference type="Proteomes" id="UP001596337">
    <property type="component" value="Unassembled WGS sequence"/>
</dbReference>
<comment type="caution">
    <text evidence="3">The sequence shown here is derived from an EMBL/GenBank/DDBJ whole genome shotgun (WGS) entry which is preliminary data.</text>
</comment>
<dbReference type="RefSeq" id="WP_345402991.1">
    <property type="nucleotide sequence ID" value="NZ_BAABLA010000113.1"/>
</dbReference>
<dbReference type="InterPro" id="IPR011234">
    <property type="entry name" value="Fumarylacetoacetase-like_C"/>
</dbReference>
<sequence>MSAKETDLPPAGPHTPSGIGNARDPQVFLHPGDEVVTEISGLGALRNRVVSRGLGGYQG</sequence>
<keyword evidence="4" id="KW-1185">Reference proteome</keyword>
<protein>
    <submittedName>
        <fullName evidence="3">Fumarylacetoacetate hydrolase family protein</fullName>
    </submittedName>
</protein>
<feature type="region of interest" description="Disordered" evidence="1">
    <location>
        <begin position="1"/>
        <end position="26"/>
    </location>
</feature>
<accession>A0ABW2C101</accession>
<dbReference type="GO" id="GO:0016787">
    <property type="term" value="F:hydrolase activity"/>
    <property type="evidence" value="ECO:0007669"/>
    <property type="project" value="UniProtKB-KW"/>
</dbReference>
<evidence type="ECO:0000256" key="1">
    <source>
        <dbReference type="SAM" id="MobiDB-lite"/>
    </source>
</evidence>
<evidence type="ECO:0000259" key="2">
    <source>
        <dbReference type="Pfam" id="PF01557"/>
    </source>
</evidence>
<evidence type="ECO:0000313" key="3">
    <source>
        <dbReference type="EMBL" id="MFC6868990.1"/>
    </source>
</evidence>
<dbReference type="InterPro" id="IPR036663">
    <property type="entry name" value="Fumarylacetoacetase_C_sf"/>
</dbReference>
<evidence type="ECO:0000313" key="4">
    <source>
        <dbReference type="Proteomes" id="UP001596337"/>
    </source>
</evidence>
<gene>
    <name evidence="3" type="ORF">ACFQGD_17745</name>
</gene>
<name>A0ABW2C101_9PSEU</name>
<feature type="domain" description="Fumarylacetoacetase-like C-terminal" evidence="2">
    <location>
        <begin position="15"/>
        <end position="50"/>
    </location>
</feature>
<dbReference type="SUPFAM" id="SSF56529">
    <property type="entry name" value="FAH"/>
    <property type="match status" value="1"/>
</dbReference>
<organism evidence="3 4">
    <name type="scientific">Haloechinothrix salitolerans</name>
    <dbReference type="NCBI Taxonomy" id="926830"/>
    <lineage>
        <taxon>Bacteria</taxon>
        <taxon>Bacillati</taxon>
        <taxon>Actinomycetota</taxon>
        <taxon>Actinomycetes</taxon>
        <taxon>Pseudonocardiales</taxon>
        <taxon>Pseudonocardiaceae</taxon>
        <taxon>Haloechinothrix</taxon>
    </lineage>
</organism>
<dbReference type="Pfam" id="PF01557">
    <property type="entry name" value="FAA_hydrolase"/>
    <property type="match status" value="1"/>
</dbReference>